<feature type="signal peptide" evidence="1">
    <location>
        <begin position="1"/>
        <end position="17"/>
    </location>
</feature>
<evidence type="ECO:0000313" key="3">
    <source>
        <dbReference type="Proteomes" id="UP001530400"/>
    </source>
</evidence>
<comment type="caution">
    <text evidence="2">The sequence shown here is derived from an EMBL/GenBank/DDBJ whole genome shotgun (WGS) entry which is preliminary data.</text>
</comment>
<evidence type="ECO:0000256" key="1">
    <source>
        <dbReference type="SAM" id="SignalP"/>
    </source>
</evidence>
<accession>A0ABD3MQ34</accession>
<gene>
    <name evidence="2" type="ORF">ACHAWO_008517</name>
</gene>
<name>A0ABD3MQ34_9STRA</name>
<sequence>MIKSLTVAISLLSMGLGVSYWEGTGHVFSLRGGDVLTKKDEGARMSSLQVAVKEVDDEDRLNEYNLSPYERHFPMWLLDPWMRKYVDSIPSKENEVCLVHVGKSAGYTVACALGFNAPGCTSQTNPIGLLPSYTTKWSHAGEYDCFDDSAYYLFIVRNPLDRAVSAFNYGKPYTWERARAKHGEKYYQRLKSLYLDCFDTIEQLAAWGLAPGGNATETCKQRAIDAIEGSARFENHLYYNFQYHLEMVPKDARIVTMRTEHLVEDWNTVEAAVGGEDELLGQDQSLIPRINTGSPKNDKYLSDESKVLVCERLCNEIQVYKYILDKSINLNQKQVEESLEELKLSCPVEAAASSCETVLPDITEKLMVNRGYDDNVELDPAGGEISVGRGVHRLPTRKSEQLSN</sequence>
<keyword evidence="1" id="KW-0732">Signal</keyword>
<dbReference type="Proteomes" id="UP001530400">
    <property type="component" value="Unassembled WGS sequence"/>
</dbReference>
<organism evidence="2 3">
    <name type="scientific">Cyclotella atomus</name>
    <dbReference type="NCBI Taxonomy" id="382360"/>
    <lineage>
        <taxon>Eukaryota</taxon>
        <taxon>Sar</taxon>
        <taxon>Stramenopiles</taxon>
        <taxon>Ochrophyta</taxon>
        <taxon>Bacillariophyta</taxon>
        <taxon>Coscinodiscophyceae</taxon>
        <taxon>Thalassiosirophycidae</taxon>
        <taxon>Stephanodiscales</taxon>
        <taxon>Stephanodiscaceae</taxon>
        <taxon>Cyclotella</taxon>
    </lineage>
</organism>
<evidence type="ECO:0000313" key="2">
    <source>
        <dbReference type="EMBL" id="KAL3766126.1"/>
    </source>
</evidence>
<keyword evidence="3" id="KW-1185">Reference proteome</keyword>
<reference evidence="2 3" key="1">
    <citation type="submission" date="2024-10" db="EMBL/GenBank/DDBJ databases">
        <title>Updated reference genomes for cyclostephanoid diatoms.</title>
        <authorList>
            <person name="Roberts W.R."/>
            <person name="Alverson A.J."/>
        </authorList>
    </citation>
    <scope>NUCLEOTIDE SEQUENCE [LARGE SCALE GENOMIC DNA]</scope>
    <source>
        <strain evidence="2 3">AJA010-31</strain>
    </source>
</reference>
<feature type="chain" id="PRO_5044764880" description="Sulfotransferase" evidence="1">
    <location>
        <begin position="18"/>
        <end position="404"/>
    </location>
</feature>
<proteinExistence type="predicted"/>
<dbReference type="AlphaFoldDB" id="A0ABD3MQ34"/>
<evidence type="ECO:0008006" key="4">
    <source>
        <dbReference type="Google" id="ProtNLM"/>
    </source>
</evidence>
<protein>
    <recommendedName>
        <fullName evidence="4">Sulfotransferase</fullName>
    </recommendedName>
</protein>
<dbReference type="EMBL" id="JALLPJ020001390">
    <property type="protein sequence ID" value="KAL3766126.1"/>
    <property type="molecule type" value="Genomic_DNA"/>
</dbReference>